<evidence type="ECO:0000313" key="11">
    <source>
        <dbReference type="Proteomes" id="UP000801492"/>
    </source>
</evidence>
<dbReference type="Pfam" id="PF00089">
    <property type="entry name" value="Trypsin"/>
    <property type="match status" value="1"/>
</dbReference>
<dbReference type="EMBL" id="VTPC01090590">
    <property type="protein sequence ID" value="KAF2882708.1"/>
    <property type="molecule type" value="Genomic_DNA"/>
</dbReference>
<keyword evidence="4 8" id="KW-0645">Protease</keyword>
<gene>
    <name evidence="10" type="ORF">ILUMI_23441</name>
</gene>
<dbReference type="PANTHER" id="PTHR24276">
    <property type="entry name" value="POLYSERASE-RELATED"/>
    <property type="match status" value="1"/>
</dbReference>
<dbReference type="FunFam" id="2.40.10.10:FF:000047">
    <property type="entry name" value="Trypsin eta"/>
    <property type="match status" value="1"/>
</dbReference>
<dbReference type="GO" id="GO:0016485">
    <property type="term" value="P:protein processing"/>
    <property type="evidence" value="ECO:0007669"/>
    <property type="project" value="UniProtKB-ARBA"/>
</dbReference>
<keyword evidence="7" id="KW-1015">Disulfide bond</keyword>
<name>A0A8K0CDU9_IGNLU</name>
<dbReference type="PROSITE" id="PS50240">
    <property type="entry name" value="TRYPSIN_DOM"/>
    <property type="match status" value="1"/>
</dbReference>
<keyword evidence="5 8" id="KW-0378">Hydrolase</keyword>
<organism evidence="10 11">
    <name type="scientific">Ignelater luminosus</name>
    <name type="common">Cucubano</name>
    <name type="synonym">Pyrophorus luminosus</name>
    <dbReference type="NCBI Taxonomy" id="2038154"/>
    <lineage>
        <taxon>Eukaryota</taxon>
        <taxon>Metazoa</taxon>
        <taxon>Ecdysozoa</taxon>
        <taxon>Arthropoda</taxon>
        <taxon>Hexapoda</taxon>
        <taxon>Insecta</taxon>
        <taxon>Pterygota</taxon>
        <taxon>Neoptera</taxon>
        <taxon>Endopterygota</taxon>
        <taxon>Coleoptera</taxon>
        <taxon>Polyphaga</taxon>
        <taxon>Elateriformia</taxon>
        <taxon>Elateroidea</taxon>
        <taxon>Elateridae</taxon>
        <taxon>Agrypninae</taxon>
        <taxon>Pyrophorini</taxon>
        <taxon>Ignelater</taxon>
    </lineage>
</organism>
<dbReference type="SMART" id="SM00020">
    <property type="entry name" value="Tryp_SPc"/>
    <property type="match status" value="1"/>
</dbReference>
<evidence type="ECO:0000256" key="5">
    <source>
        <dbReference type="ARBA" id="ARBA00022801"/>
    </source>
</evidence>
<dbReference type="InterPro" id="IPR001314">
    <property type="entry name" value="Peptidase_S1A"/>
</dbReference>
<evidence type="ECO:0000256" key="7">
    <source>
        <dbReference type="ARBA" id="ARBA00023157"/>
    </source>
</evidence>
<comment type="caution">
    <text evidence="10">The sequence shown here is derived from an EMBL/GenBank/DDBJ whole genome shotgun (WGS) entry which is preliminary data.</text>
</comment>
<dbReference type="InterPro" id="IPR001254">
    <property type="entry name" value="Trypsin_dom"/>
</dbReference>
<comment type="similarity">
    <text evidence="2">Belongs to the peptidase S1 family.</text>
</comment>
<dbReference type="PROSITE" id="PS00135">
    <property type="entry name" value="TRYPSIN_SER"/>
    <property type="match status" value="1"/>
</dbReference>
<dbReference type="PANTHER" id="PTHR24276:SF98">
    <property type="entry name" value="FI18310P1-RELATED"/>
    <property type="match status" value="1"/>
</dbReference>
<evidence type="ECO:0000256" key="4">
    <source>
        <dbReference type="ARBA" id="ARBA00022670"/>
    </source>
</evidence>
<proteinExistence type="inferred from homology"/>
<evidence type="ECO:0000256" key="6">
    <source>
        <dbReference type="ARBA" id="ARBA00022825"/>
    </source>
</evidence>
<comment type="subcellular location">
    <subcellularLocation>
        <location evidence="1">Secreted</location>
    </subcellularLocation>
</comment>
<evidence type="ECO:0000256" key="8">
    <source>
        <dbReference type="RuleBase" id="RU363034"/>
    </source>
</evidence>
<protein>
    <recommendedName>
        <fullName evidence="9">Peptidase S1 domain-containing protein</fullName>
    </recommendedName>
</protein>
<keyword evidence="11" id="KW-1185">Reference proteome</keyword>
<dbReference type="PRINTS" id="PR00722">
    <property type="entry name" value="CHYMOTRYPSIN"/>
</dbReference>
<accession>A0A8K0CDU9</accession>
<dbReference type="SUPFAM" id="SSF50494">
    <property type="entry name" value="Trypsin-like serine proteases"/>
    <property type="match status" value="1"/>
</dbReference>
<sequence length="460" mass="51767">MKGRTESNEEGYKIDRKRLNIITLRHYKIKALGSNEIENKDNEREDELAKSACQPEPREIIPIAKTEVKRQVWAETKVPWRLDWQESSRAMYMIKKIMHTGKYILLVVTLEGYIRLHHASSDSFYMMMEAFLNEELFIANYLAKERKGELELTKKETKLLDGPQTKGKGYRPEGGFFVKSPVPRGEIVWSCRFVLGTTSAKVPTATELVRGIALMFLEVRLVGFKLENEERIVNGTDAKACEIKYIVSLRKNRSHRCGASILDSTHVLTAAHCVHRQLSLSLSIQYGVTTISSNRVNSIGVRRIYIHRKYSPLRSYANDIAVLKLRSAIPLGECIQPVKLPLQGEIPPAGKSAVLSGWGLSKTGGIVMKNLQRVDIFVYNDEDCRKAHGSRVNPNYHVCAGVPEGGKGQCSGDSGGPLVVDDVQYGIVSWSVKPCAREGYPGVFTRVPNYIDWINDKKKL</sequence>
<dbReference type="Gene3D" id="2.40.10.10">
    <property type="entry name" value="Trypsin-like serine proteases"/>
    <property type="match status" value="1"/>
</dbReference>
<dbReference type="InterPro" id="IPR018114">
    <property type="entry name" value="TRYPSIN_HIS"/>
</dbReference>
<dbReference type="InterPro" id="IPR043504">
    <property type="entry name" value="Peptidase_S1_PA_chymotrypsin"/>
</dbReference>
<dbReference type="PROSITE" id="PS00134">
    <property type="entry name" value="TRYPSIN_HIS"/>
    <property type="match status" value="1"/>
</dbReference>
<evidence type="ECO:0000256" key="2">
    <source>
        <dbReference type="ARBA" id="ARBA00007664"/>
    </source>
</evidence>
<evidence type="ECO:0000256" key="1">
    <source>
        <dbReference type="ARBA" id="ARBA00004613"/>
    </source>
</evidence>
<dbReference type="InterPro" id="IPR009003">
    <property type="entry name" value="Peptidase_S1_PA"/>
</dbReference>
<dbReference type="InterPro" id="IPR033116">
    <property type="entry name" value="TRYPSIN_SER"/>
</dbReference>
<dbReference type="GO" id="GO:0005576">
    <property type="term" value="C:extracellular region"/>
    <property type="evidence" value="ECO:0007669"/>
    <property type="project" value="UniProtKB-SubCell"/>
</dbReference>
<dbReference type="InterPro" id="IPR050430">
    <property type="entry name" value="Peptidase_S1"/>
</dbReference>
<dbReference type="GO" id="GO:0004252">
    <property type="term" value="F:serine-type endopeptidase activity"/>
    <property type="evidence" value="ECO:0007669"/>
    <property type="project" value="InterPro"/>
</dbReference>
<evidence type="ECO:0000313" key="10">
    <source>
        <dbReference type="EMBL" id="KAF2882708.1"/>
    </source>
</evidence>
<evidence type="ECO:0000259" key="9">
    <source>
        <dbReference type="PROSITE" id="PS50240"/>
    </source>
</evidence>
<keyword evidence="3" id="KW-0964">Secreted</keyword>
<feature type="domain" description="Peptidase S1" evidence="9">
    <location>
        <begin position="232"/>
        <end position="459"/>
    </location>
</feature>
<evidence type="ECO:0000256" key="3">
    <source>
        <dbReference type="ARBA" id="ARBA00022525"/>
    </source>
</evidence>
<dbReference type="OrthoDB" id="8440449at2759"/>
<dbReference type="CDD" id="cd00190">
    <property type="entry name" value="Tryp_SPc"/>
    <property type="match status" value="1"/>
</dbReference>
<reference evidence="10" key="1">
    <citation type="submission" date="2019-08" db="EMBL/GenBank/DDBJ databases">
        <title>The genome of the North American firefly Photinus pyralis.</title>
        <authorList>
            <consortium name="Photinus pyralis genome working group"/>
            <person name="Fallon T.R."/>
            <person name="Sander Lower S.E."/>
            <person name="Weng J.-K."/>
        </authorList>
    </citation>
    <scope>NUCLEOTIDE SEQUENCE</scope>
    <source>
        <strain evidence="10">TRF0915ILg1</strain>
        <tissue evidence="10">Whole body</tissue>
    </source>
</reference>
<keyword evidence="6 8" id="KW-0720">Serine protease</keyword>
<dbReference type="Proteomes" id="UP000801492">
    <property type="component" value="Unassembled WGS sequence"/>
</dbReference>
<dbReference type="AlphaFoldDB" id="A0A8K0CDU9"/>